<evidence type="ECO:0000313" key="2">
    <source>
        <dbReference type="Proteomes" id="UP000199312"/>
    </source>
</evidence>
<proteinExistence type="predicted"/>
<evidence type="ECO:0000313" key="1">
    <source>
        <dbReference type="EMBL" id="SFS30557.1"/>
    </source>
</evidence>
<dbReference type="Proteomes" id="UP000199312">
    <property type="component" value="Unassembled WGS sequence"/>
</dbReference>
<protein>
    <submittedName>
        <fullName evidence="1">Uncharacterized protein</fullName>
    </submittedName>
</protein>
<dbReference type="AlphaFoldDB" id="A0A1I6NRK9"/>
<organism evidence="1 2">
    <name type="scientific">Lutibacter maritimus</name>
    <dbReference type="NCBI Taxonomy" id="593133"/>
    <lineage>
        <taxon>Bacteria</taxon>
        <taxon>Pseudomonadati</taxon>
        <taxon>Bacteroidota</taxon>
        <taxon>Flavobacteriia</taxon>
        <taxon>Flavobacteriales</taxon>
        <taxon>Flavobacteriaceae</taxon>
        <taxon>Lutibacter</taxon>
    </lineage>
</organism>
<dbReference type="EMBL" id="FOZP01000001">
    <property type="protein sequence ID" value="SFS30557.1"/>
    <property type="molecule type" value="Genomic_DNA"/>
</dbReference>
<keyword evidence="2" id="KW-1185">Reference proteome</keyword>
<reference evidence="2" key="1">
    <citation type="submission" date="2016-10" db="EMBL/GenBank/DDBJ databases">
        <authorList>
            <person name="Varghese N."/>
            <person name="Submissions S."/>
        </authorList>
    </citation>
    <scope>NUCLEOTIDE SEQUENCE [LARGE SCALE GENOMIC DNA]</scope>
    <source>
        <strain evidence="2">DSM 24450</strain>
    </source>
</reference>
<gene>
    <name evidence="1" type="ORF">SAMN04488006_0451</name>
</gene>
<accession>A0A1I6NRK9</accession>
<sequence length="275" mass="32223">MNEIDFAKKITEFQKIRNLENKTVASGLSMIFTKASNLSGIKEPISQINKTDIAEMISLKYKFLSLEEIEFAFKHDRYSGDAIPHFQLFNAEYVSKVLKKYTDFITKVRQDNNIVGAVKELPKHIISEADRLKLIDKHLTEMTLQFLKTGEIEANYMYLYYELFKQGKLPRHDKKYTDWIKKRVHKQLYKSKGISISNLENNKRKALIKFHLGNGKSEAEVHNVLKQYNLLLIPKENYQIKKTLKAIQTGKIDISYHCRNLILKDYLNNKIKTNE</sequence>
<dbReference type="STRING" id="593133.SAMN04488006_0451"/>
<name>A0A1I6NRK9_9FLAO</name>